<protein>
    <submittedName>
        <fullName evidence="2">Helix-turn-helix domain-containing protein</fullName>
    </submittedName>
</protein>
<sequence length="74" mass="8683">MDQPYEINRYALEKAINQRRLKACQVADQVGISRNTMSRTLQGHTIPSLEVVNLISRFLKLTDREIIRIFHPKF</sequence>
<dbReference type="EMBL" id="FUWO01000014">
    <property type="protein sequence ID" value="SJZ70444.1"/>
    <property type="molecule type" value="Genomic_DNA"/>
</dbReference>
<proteinExistence type="predicted"/>
<reference evidence="3" key="1">
    <citation type="submission" date="2017-02" db="EMBL/GenBank/DDBJ databases">
        <authorList>
            <person name="Varghese N."/>
            <person name="Submissions S."/>
        </authorList>
    </citation>
    <scope>NUCLEOTIDE SEQUENCE [LARGE SCALE GENOMIC DNA]</scope>
    <source>
        <strain evidence="3">DSM 15739</strain>
    </source>
</reference>
<dbReference type="SUPFAM" id="SSF47413">
    <property type="entry name" value="lambda repressor-like DNA-binding domains"/>
    <property type="match status" value="1"/>
</dbReference>
<feature type="domain" description="HTH cro/C1-type" evidence="1">
    <location>
        <begin position="12"/>
        <end position="66"/>
    </location>
</feature>
<organism evidence="2 3">
    <name type="scientific">Globicatella sulfidifaciens DSM 15739</name>
    <dbReference type="NCBI Taxonomy" id="1121925"/>
    <lineage>
        <taxon>Bacteria</taxon>
        <taxon>Bacillati</taxon>
        <taxon>Bacillota</taxon>
        <taxon>Bacilli</taxon>
        <taxon>Lactobacillales</taxon>
        <taxon>Aerococcaceae</taxon>
        <taxon>Globicatella</taxon>
    </lineage>
</organism>
<dbReference type="RefSeq" id="WP_078756255.1">
    <property type="nucleotide sequence ID" value="NZ_FUWO01000014.1"/>
</dbReference>
<name>A0A1T4MUC3_9LACT</name>
<evidence type="ECO:0000259" key="1">
    <source>
        <dbReference type="PROSITE" id="PS50943"/>
    </source>
</evidence>
<dbReference type="OrthoDB" id="9866723at2"/>
<gene>
    <name evidence="2" type="ORF">SAMN02746011_01542</name>
</gene>
<evidence type="ECO:0000313" key="3">
    <source>
        <dbReference type="Proteomes" id="UP000189941"/>
    </source>
</evidence>
<dbReference type="SMART" id="SM00530">
    <property type="entry name" value="HTH_XRE"/>
    <property type="match status" value="1"/>
</dbReference>
<dbReference type="GO" id="GO:0003677">
    <property type="term" value="F:DNA binding"/>
    <property type="evidence" value="ECO:0007669"/>
    <property type="project" value="InterPro"/>
</dbReference>
<dbReference type="InterPro" id="IPR010982">
    <property type="entry name" value="Lambda_DNA-bd_dom_sf"/>
</dbReference>
<dbReference type="Proteomes" id="UP000189941">
    <property type="component" value="Unassembled WGS sequence"/>
</dbReference>
<evidence type="ECO:0000313" key="2">
    <source>
        <dbReference type="EMBL" id="SJZ70444.1"/>
    </source>
</evidence>
<dbReference type="CDD" id="cd00093">
    <property type="entry name" value="HTH_XRE"/>
    <property type="match status" value="1"/>
</dbReference>
<keyword evidence="3" id="KW-1185">Reference proteome</keyword>
<dbReference type="PROSITE" id="PS50943">
    <property type="entry name" value="HTH_CROC1"/>
    <property type="match status" value="1"/>
</dbReference>
<accession>A0A1T4MUC3</accession>
<dbReference type="Gene3D" id="1.10.260.40">
    <property type="entry name" value="lambda repressor-like DNA-binding domains"/>
    <property type="match status" value="1"/>
</dbReference>
<dbReference type="AlphaFoldDB" id="A0A1T4MUC3"/>
<dbReference type="Pfam" id="PF13560">
    <property type="entry name" value="HTH_31"/>
    <property type="match status" value="1"/>
</dbReference>
<dbReference type="InterPro" id="IPR001387">
    <property type="entry name" value="Cro/C1-type_HTH"/>
</dbReference>